<proteinExistence type="predicted"/>
<evidence type="ECO:0000313" key="2">
    <source>
        <dbReference type="Proteomes" id="UP000887159"/>
    </source>
</evidence>
<comment type="caution">
    <text evidence="1">The sequence shown here is derived from an EMBL/GenBank/DDBJ whole genome shotgun (WGS) entry which is preliminary data.</text>
</comment>
<dbReference type="Proteomes" id="UP000887159">
    <property type="component" value="Unassembled WGS sequence"/>
</dbReference>
<sequence length="114" mass="13378">MKQRNRKRNIKKEQEQIPKIGELRTHSWTRTLILIVGLPRRERTKGYVSTTEKMPRRRIRARYEQLSEFEKGCIIGLKEAGWEKIGKSLVIWVKAMQLLEDASKNGGQWQISAS</sequence>
<evidence type="ECO:0000313" key="1">
    <source>
        <dbReference type="EMBL" id="GFY26626.1"/>
    </source>
</evidence>
<protein>
    <submittedName>
        <fullName evidence="1">Uncharacterized protein</fullName>
    </submittedName>
</protein>
<reference evidence="1" key="1">
    <citation type="submission" date="2020-08" db="EMBL/GenBank/DDBJ databases">
        <title>Multicomponent nature underlies the extraordinary mechanical properties of spider dragline silk.</title>
        <authorList>
            <person name="Kono N."/>
            <person name="Nakamura H."/>
            <person name="Mori M."/>
            <person name="Yoshida Y."/>
            <person name="Ohtoshi R."/>
            <person name="Malay A.D."/>
            <person name="Moran D.A.P."/>
            <person name="Tomita M."/>
            <person name="Numata K."/>
            <person name="Arakawa K."/>
        </authorList>
    </citation>
    <scope>NUCLEOTIDE SEQUENCE</scope>
</reference>
<dbReference type="EMBL" id="BMAU01021376">
    <property type="protein sequence ID" value="GFY26626.1"/>
    <property type="molecule type" value="Genomic_DNA"/>
</dbReference>
<accession>A0A8X7BC78</accession>
<keyword evidence="2" id="KW-1185">Reference proteome</keyword>
<dbReference type="AlphaFoldDB" id="A0A8X7BC78"/>
<gene>
    <name evidence="1" type="ORF">TNCV_2879541</name>
</gene>
<organism evidence="1 2">
    <name type="scientific">Trichonephila clavipes</name>
    <name type="common">Golden silk orbweaver</name>
    <name type="synonym">Nephila clavipes</name>
    <dbReference type="NCBI Taxonomy" id="2585209"/>
    <lineage>
        <taxon>Eukaryota</taxon>
        <taxon>Metazoa</taxon>
        <taxon>Ecdysozoa</taxon>
        <taxon>Arthropoda</taxon>
        <taxon>Chelicerata</taxon>
        <taxon>Arachnida</taxon>
        <taxon>Araneae</taxon>
        <taxon>Araneomorphae</taxon>
        <taxon>Entelegynae</taxon>
        <taxon>Araneoidea</taxon>
        <taxon>Nephilidae</taxon>
        <taxon>Trichonephila</taxon>
    </lineage>
</organism>
<name>A0A8X7BC78_TRICX</name>